<dbReference type="EMBL" id="OCNJ01000002">
    <property type="protein sequence ID" value="SOD92217.1"/>
    <property type="molecule type" value="Genomic_DNA"/>
</dbReference>
<dbReference type="InterPro" id="IPR023009">
    <property type="entry name" value="Tyrosine_recombinase_XerC/XerD"/>
</dbReference>
<keyword evidence="7 9" id="KW-0233">DNA recombination</keyword>
<evidence type="ECO:0000256" key="2">
    <source>
        <dbReference type="ARBA" id="ARBA00022490"/>
    </source>
</evidence>
<dbReference type="Pfam" id="PF02899">
    <property type="entry name" value="Phage_int_SAM_1"/>
    <property type="match status" value="1"/>
</dbReference>
<name>A0A286G9I3_9PROT</name>
<evidence type="ECO:0000259" key="10">
    <source>
        <dbReference type="PROSITE" id="PS51898"/>
    </source>
</evidence>
<evidence type="ECO:0000256" key="7">
    <source>
        <dbReference type="ARBA" id="ARBA00023172"/>
    </source>
</evidence>
<dbReference type="OrthoDB" id="9801717at2"/>
<comment type="subcellular location">
    <subcellularLocation>
        <location evidence="1 9">Cytoplasm</location>
    </subcellularLocation>
</comment>
<keyword evidence="3 9" id="KW-0132">Cell division</keyword>
<dbReference type="PROSITE" id="PS51900">
    <property type="entry name" value="CB"/>
    <property type="match status" value="1"/>
</dbReference>
<feature type="active site" evidence="9">
    <location>
        <position position="187"/>
    </location>
</feature>
<feature type="domain" description="Tyr recombinase" evidence="10">
    <location>
        <begin position="144"/>
        <end position="326"/>
    </location>
</feature>
<dbReference type="GO" id="GO:0005737">
    <property type="term" value="C:cytoplasm"/>
    <property type="evidence" value="ECO:0007669"/>
    <property type="project" value="UniProtKB-SubCell"/>
</dbReference>
<evidence type="ECO:0000256" key="6">
    <source>
        <dbReference type="ARBA" id="ARBA00023125"/>
    </source>
</evidence>
<dbReference type="InterPro" id="IPR013762">
    <property type="entry name" value="Integrase-like_cat_sf"/>
</dbReference>
<feature type="active site" description="O-(3'-phospho-DNA)-tyrosine intermediate" evidence="9">
    <location>
        <position position="313"/>
    </location>
</feature>
<comment type="function">
    <text evidence="9">Site-specific tyrosine recombinase, which acts by catalyzing the cutting and rejoining of the recombining DNA molecules. The XerC-XerD complex is essential to convert dimers of the bacterial chromosome into monomers to permit their segregation at cell division. It also contributes to the segregational stability of plasmids.</text>
</comment>
<dbReference type="InterPro" id="IPR050090">
    <property type="entry name" value="Tyrosine_recombinase_XerCD"/>
</dbReference>
<reference evidence="12 13" key="1">
    <citation type="submission" date="2017-09" db="EMBL/GenBank/DDBJ databases">
        <authorList>
            <person name="Ehlers B."/>
            <person name="Leendertz F.H."/>
        </authorList>
    </citation>
    <scope>NUCLEOTIDE SEQUENCE [LARGE SCALE GENOMIC DNA]</scope>
    <source>
        <strain evidence="12 13">USBA 140</strain>
    </source>
</reference>
<dbReference type="GO" id="GO:0051301">
    <property type="term" value="P:cell division"/>
    <property type="evidence" value="ECO:0007669"/>
    <property type="project" value="UniProtKB-KW"/>
</dbReference>
<dbReference type="InterPro" id="IPR044068">
    <property type="entry name" value="CB"/>
</dbReference>
<dbReference type="RefSeq" id="WP_097278079.1">
    <property type="nucleotide sequence ID" value="NZ_OCNJ01000002.1"/>
</dbReference>
<proteinExistence type="inferred from homology"/>
<dbReference type="PROSITE" id="PS51898">
    <property type="entry name" value="TYR_RECOMBINASE"/>
    <property type="match status" value="1"/>
</dbReference>
<dbReference type="GO" id="GO:0009037">
    <property type="term" value="F:tyrosine-based site-specific recombinase activity"/>
    <property type="evidence" value="ECO:0007669"/>
    <property type="project" value="UniProtKB-UniRule"/>
</dbReference>
<organism evidence="12 13">
    <name type="scientific">Caenispirillum bisanense</name>
    <dbReference type="NCBI Taxonomy" id="414052"/>
    <lineage>
        <taxon>Bacteria</taxon>
        <taxon>Pseudomonadati</taxon>
        <taxon>Pseudomonadota</taxon>
        <taxon>Alphaproteobacteria</taxon>
        <taxon>Rhodospirillales</taxon>
        <taxon>Novispirillaceae</taxon>
        <taxon>Caenispirillum</taxon>
    </lineage>
</organism>
<keyword evidence="8 9" id="KW-0131">Cell cycle</keyword>
<dbReference type="PANTHER" id="PTHR30349:SF90">
    <property type="entry name" value="TYROSINE RECOMBINASE XERD"/>
    <property type="match status" value="1"/>
</dbReference>
<feature type="active site" evidence="9">
    <location>
        <position position="281"/>
    </location>
</feature>
<keyword evidence="13" id="KW-1185">Reference proteome</keyword>
<evidence type="ECO:0000313" key="12">
    <source>
        <dbReference type="EMBL" id="SOD92217.1"/>
    </source>
</evidence>
<dbReference type="InterPro" id="IPR010998">
    <property type="entry name" value="Integrase_recombinase_N"/>
</dbReference>
<dbReference type="PANTHER" id="PTHR30349">
    <property type="entry name" value="PHAGE INTEGRASE-RELATED"/>
    <property type="match status" value="1"/>
</dbReference>
<feature type="active site" evidence="9">
    <location>
        <position position="278"/>
    </location>
</feature>
<evidence type="ECO:0000313" key="13">
    <source>
        <dbReference type="Proteomes" id="UP000219621"/>
    </source>
</evidence>
<dbReference type="Pfam" id="PF00589">
    <property type="entry name" value="Phage_integrase"/>
    <property type="match status" value="1"/>
</dbReference>
<gene>
    <name evidence="9" type="primary">xerC</name>
    <name evidence="12" type="ORF">SAMN05421508_102323</name>
</gene>
<dbReference type="AlphaFoldDB" id="A0A286G9I3"/>
<evidence type="ECO:0000256" key="9">
    <source>
        <dbReference type="HAMAP-Rule" id="MF_01808"/>
    </source>
</evidence>
<accession>A0A286G9I3</accession>
<dbReference type="Proteomes" id="UP000219621">
    <property type="component" value="Unassembled WGS sequence"/>
</dbReference>
<dbReference type="SUPFAM" id="SSF56349">
    <property type="entry name" value="DNA breaking-rejoining enzymes"/>
    <property type="match status" value="1"/>
</dbReference>
<feature type="domain" description="Core-binding (CB)" evidence="11">
    <location>
        <begin position="32"/>
        <end position="123"/>
    </location>
</feature>
<protein>
    <recommendedName>
        <fullName evidence="9">Tyrosine recombinase XerC</fullName>
    </recommendedName>
</protein>
<evidence type="ECO:0000256" key="3">
    <source>
        <dbReference type="ARBA" id="ARBA00022618"/>
    </source>
</evidence>
<dbReference type="GO" id="GO:0007059">
    <property type="term" value="P:chromosome segregation"/>
    <property type="evidence" value="ECO:0007669"/>
    <property type="project" value="UniProtKB-UniRule"/>
</dbReference>
<dbReference type="GO" id="GO:0006313">
    <property type="term" value="P:DNA transposition"/>
    <property type="evidence" value="ECO:0007669"/>
    <property type="project" value="UniProtKB-UniRule"/>
</dbReference>
<evidence type="ECO:0000259" key="11">
    <source>
        <dbReference type="PROSITE" id="PS51900"/>
    </source>
</evidence>
<dbReference type="InterPro" id="IPR004107">
    <property type="entry name" value="Integrase_SAM-like_N"/>
</dbReference>
<evidence type="ECO:0000256" key="8">
    <source>
        <dbReference type="ARBA" id="ARBA00023306"/>
    </source>
</evidence>
<dbReference type="HAMAP" id="MF_01808">
    <property type="entry name" value="Recomb_XerC_XerD"/>
    <property type="match status" value="1"/>
</dbReference>
<sequence length="336" mass="36497">MGAAAGGVIPQDAAAAQAAEADALPPGLPPDPALRDAIARWRRWLVSERTASPHTLSNYQRDLAFFLRFLTGFLGQEPTLADLAQLSASDFRSYLAHRTAEGIARTSLGRAMSTLRGFYRLCAKLGLMENPAIDLVRNPKPPRSLPKPLAEDEALEVLPTAGELHDEPWIAARDVAILTLLYGCGLRLGEALGLTVADRPTADAMVVLGKGRKERVVPVLPLVREAIAQYLALCPWPPLPERALFVGVRGGPLNPRMVQRTMEKARHLLGLPETATPHALRHSFATHLLGRGGDLRTIQELLGHANLSTTQRYTEVDAAKLMAVYDAAHPRARKGR</sequence>
<comment type="subunit">
    <text evidence="9">Forms a cyclic heterotetrameric complex composed of two molecules of XerC and two molecules of XerD.</text>
</comment>
<feature type="active site" evidence="9">
    <location>
        <position position="304"/>
    </location>
</feature>
<dbReference type="Gene3D" id="1.10.443.10">
    <property type="entry name" value="Intergrase catalytic core"/>
    <property type="match status" value="1"/>
</dbReference>
<dbReference type="InterPro" id="IPR011010">
    <property type="entry name" value="DNA_brk_join_enz"/>
</dbReference>
<feature type="active site" evidence="9">
    <location>
        <position position="210"/>
    </location>
</feature>
<keyword evidence="6 9" id="KW-0238">DNA-binding</keyword>
<keyword evidence="5 9" id="KW-0229">DNA integration</keyword>
<evidence type="ECO:0000256" key="5">
    <source>
        <dbReference type="ARBA" id="ARBA00022908"/>
    </source>
</evidence>
<comment type="similarity">
    <text evidence="9">Belongs to the 'phage' integrase family. XerC subfamily.</text>
</comment>
<dbReference type="InterPro" id="IPR002104">
    <property type="entry name" value="Integrase_catalytic"/>
</dbReference>
<keyword evidence="4 9" id="KW-0159">Chromosome partition</keyword>
<dbReference type="GO" id="GO:0003677">
    <property type="term" value="F:DNA binding"/>
    <property type="evidence" value="ECO:0007669"/>
    <property type="project" value="UniProtKB-UniRule"/>
</dbReference>
<keyword evidence="2 9" id="KW-0963">Cytoplasm</keyword>
<evidence type="ECO:0000256" key="4">
    <source>
        <dbReference type="ARBA" id="ARBA00022829"/>
    </source>
</evidence>
<evidence type="ECO:0000256" key="1">
    <source>
        <dbReference type="ARBA" id="ARBA00004496"/>
    </source>
</evidence>
<dbReference type="Gene3D" id="1.10.150.130">
    <property type="match status" value="1"/>
</dbReference>